<protein>
    <submittedName>
        <fullName evidence="2">Uncharacterized protein</fullName>
    </submittedName>
</protein>
<keyword evidence="1" id="KW-0472">Membrane</keyword>
<reference evidence="2 3" key="1">
    <citation type="submission" date="2024-01" db="EMBL/GenBank/DDBJ databases">
        <title>The genomes of 5 underutilized Papilionoideae crops provide insights into root nodulation and disease resistanc.</title>
        <authorList>
            <person name="Jiang F."/>
        </authorList>
    </citation>
    <scope>NUCLEOTIDE SEQUENCE [LARGE SCALE GENOMIC DNA]</scope>
    <source>
        <strain evidence="2">DUOXIRENSHENG_FW03</strain>
        <tissue evidence="2">Leaves</tissue>
    </source>
</reference>
<comment type="caution">
    <text evidence="2">The sequence shown here is derived from an EMBL/GenBank/DDBJ whole genome shotgun (WGS) entry which is preliminary data.</text>
</comment>
<gene>
    <name evidence="2" type="ORF">VNO78_20148</name>
</gene>
<dbReference type="AlphaFoldDB" id="A0AAN9S8V3"/>
<name>A0AAN9S8V3_PSOTE</name>
<keyword evidence="1" id="KW-1133">Transmembrane helix</keyword>
<proteinExistence type="predicted"/>
<evidence type="ECO:0000256" key="1">
    <source>
        <dbReference type="SAM" id="Phobius"/>
    </source>
</evidence>
<evidence type="ECO:0000313" key="2">
    <source>
        <dbReference type="EMBL" id="KAK7391729.1"/>
    </source>
</evidence>
<organism evidence="2 3">
    <name type="scientific">Psophocarpus tetragonolobus</name>
    <name type="common">Winged bean</name>
    <name type="synonym">Dolichos tetragonolobus</name>
    <dbReference type="NCBI Taxonomy" id="3891"/>
    <lineage>
        <taxon>Eukaryota</taxon>
        <taxon>Viridiplantae</taxon>
        <taxon>Streptophyta</taxon>
        <taxon>Embryophyta</taxon>
        <taxon>Tracheophyta</taxon>
        <taxon>Spermatophyta</taxon>
        <taxon>Magnoliopsida</taxon>
        <taxon>eudicotyledons</taxon>
        <taxon>Gunneridae</taxon>
        <taxon>Pentapetalae</taxon>
        <taxon>rosids</taxon>
        <taxon>fabids</taxon>
        <taxon>Fabales</taxon>
        <taxon>Fabaceae</taxon>
        <taxon>Papilionoideae</taxon>
        <taxon>50 kb inversion clade</taxon>
        <taxon>NPAAA clade</taxon>
        <taxon>indigoferoid/millettioid clade</taxon>
        <taxon>Phaseoleae</taxon>
        <taxon>Psophocarpus</taxon>
    </lineage>
</organism>
<accession>A0AAN9S8V3</accession>
<keyword evidence="1" id="KW-0812">Transmembrane</keyword>
<feature type="transmembrane region" description="Helical" evidence="1">
    <location>
        <begin position="26"/>
        <end position="47"/>
    </location>
</feature>
<evidence type="ECO:0000313" key="3">
    <source>
        <dbReference type="Proteomes" id="UP001386955"/>
    </source>
</evidence>
<dbReference type="Proteomes" id="UP001386955">
    <property type="component" value="Unassembled WGS sequence"/>
</dbReference>
<keyword evidence="3" id="KW-1185">Reference proteome</keyword>
<dbReference type="EMBL" id="JAYMYS010000005">
    <property type="protein sequence ID" value="KAK7391729.1"/>
    <property type="molecule type" value="Genomic_DNA"/>
</dbReference>
<sequence length="70" mass="8113">MSYPYLSENIVPIRFLFLPPSTFSQIFTVFAAIEHTIVYLLTVTPIFKDIVYPKPQNRYCGSIQRAVGLW</sequence>